<dbReference type="GO" id="GO:0016787">
    <property type="term" value="F:hydrolase activity"/>
    <property type="evidence" value="ECO:0007669"/>
    <property type="project" value="UniProtKB-KW"/>
</dbReference>
<keyword evidence="8" id="KW-0863">Zinc-finger</keyword>
<dbReference type="GO" id="GO:0004519">
    <property type="term" value="F:endonuclease activity"/>
    <property type="evidence" value="ECO:0007669"/>
    <property type="project" value="UniProtKB-KW"/>
</dbReference>
<feature type="transmembrane region" description="Helical" evidence="16">
    <location>
        <begin position="33"/>
        <end position="51"/>
    </location>
</feature>
<sequence>MDDHLDMDYRGYKLATPNRRNAVKEKPFPSVEFLAFLGLLVSLVMILVKTFSSIEKVPDIKLNLELIPLHVIVESGEAAVSKSWGLIVQFRRPLQAIAAGLLLTYCTWMCVFLDSQVPGVYPPSPLSPRRGSSGISMHSGYAFTLILGVLAGSYIYYKDLFGVQLLHMANKSEVMNQVIFSEEFNGIFSESVHPVLLEGGTEEKIEEWVPESSEQVLACSCCRVTFPSMQQQREHYKLDWHRYNLKQSLLSKVPIGEEEFNSKTENDEVSSISGSDSEDDDPNTLDTFATSQGKIFLQNGSGQVISLYRGVLLVDKKEEISTVNFYQRYKDKCGLNKQWAIIMLGGGHFAAAIFNGLSPILHKTFHCYTVRSGQGGTQSGKDGKSGGSHPKSAGASLRRYNEQALNDHVGSILTAWSEELKNSSLIFYRASGPYNRGVLFGEKSSILNRTDPRLRTIPFSTGRATFSEVKRVHSELCSSTVYESLNEAASRFAKQNSPERNAKKKKSSCINRAKSRELVQRALPAELSRSSSESNASEVNLAELKIENEDEYELNCETVNISFEDLAEFGDSLTPQQRKRGPNRKKPRKSKNQKLREKEEARKKTLIDALIKGNPLILEELFQERLKTFEQGTNVSKAELSQEVFNEILDEDGNSFLHLAAINEHEELLLYLLNNEGDPCLKNKNQQTPYSCTSSKVSRDTFRKFAKDNPQRHNYNKAQIPVNALTDEELAEKRRALRKVKKEKEKEKKKENHIKHQEEEQKNRFLHLTDREKRALAAERRILNSQGKVVARCFLCGADMAGKVPFEYLENRFCSIDCLKAHRIKTISC</sequence>
<dbReference type="STRING" id="77166.N6TMS3"/>
<comment type="subcellular location">
    <subcellularLocation>
        <location evidence="1">Cytoplasm</location>
    </subcellularLocation>
</comment>
<comment type="similarity">
    <text evidence="2 14">Belongs to the ANKZF1/VMS1 family.</text>
</comment>
<dbReference type="AlphaFoldDB" id="N6TMS3"/>
<organism evidence="18">
    <name type="scientific">Dendroctonus ponderosae</name>
    <name type="common">Mountain pine beetle</name>
    <dbReference type="NCBI Taxonomy" id="77166"/>
    <lineage>
        <taxon>Eukaryota</taxon>
        <taxon>Metazoa</taxon>
        <taxon>Ecdysozoa</taxon>
        <taxon>Arthropoda</taxon>
        <taxon>Hexapoda</taxon>
        <taxon>Insecta</taxon>
        <taxon>Pterygota</taxon>
        <taxon>Neoptera</taxon>
        <taxon>Endopterygota</taxon>
        <taxon>Coleoptera</taxon>
        <taxon>Polyphaga</taxon>
        <taxon>Cucujiformia</taxon>
        <taxon>Curculionidae</taxon>
        <taxon>Scolytinae</taxon>
        <taxon>Dendroctonus</taxon>
    </lineage>
</organism>
<dbReference type="Pfam" id="PF18716">
    <property type="entry name" value="VATC"/>
    <property type="match status" value="1"/>
</dbReference>
<feature type="region of interest" description="Disordered" evidence="15">
    <location>
        <begin position="261"/>
        <end position="284"/>
    </location>
</feature>
<evidence type="ECO:0000256" key="6">
    <source>
        <dbReference type="ARBA" id="ARBA00022737"/>
    </source>
</evidence>
<feature type="active site" evidence="14">
    <location>
        <position position="378"/>
    </location>
</feature>
<keyword evidence="16" id="KW-0472">Membrane</keyword>
<keyword evidence="10" id="KW-0862">Zinc</keyword>
<feature type="transmembrane region" description="Helical" evidence="16">
    <location>
        <begin position="96"/>
        <end position="115"/>
    </location>
</feature>
<feature type="domain" description="VLRF1" evidence="17">
    <location>
        <begin position="335"/>
        <end position="479"/>
    </location>
</feature>
<dbReference type="SUPFAM" id="SSF48403">
    <property type="entry name" value="Ankyrin repeat"/>
    <property type="match status" value="1"/>
</dbReference>
<evidence type="ECO:0000256" key="13">
    <source>
        <dbReference type="PROSITE-ProRule" id="PRU00023"/>
    </source>
</evidence>
<protein>
    <recommendedName>
        <fullName evidence="17">VLRF1 domain-containing protein</fullName>
    </recommendedName>
</protein>
<dbReference type="Proteomes" id="UP000030742">
    <property type="component" value="Unassembled WGS sequence"/>
</dbReference>
<feature type="non-terminal residue" evidence="18">
    <location>
        <position position="1"/>
    </location>
</feature>
<dbReference type="Pfam" id="PF18826">
    <property type="entry name" value="bVLRF1"/>
    <property type="match status" value="1"/>
</dbReference>
<dbReference type="GO" id="GO:0005737">
    <property type="term" value="C:cytoplasm"/>
    <property type="evidence" value="ECO:0007669"/>
    <property type="project" value="UniProtKB-SubCell"/>
</dbReference>
<dbReference type="InterPro" id="IPR047139">
    <property type="entry name" value="ANKZ1/VMS1"/>
</dbReference>
<keyword evidence="11 13" id="KW-0040">ANK repeat</keyword>
<keyword evidence="3 14" id="KW-0963">Cytoplasm</keyword>
<evidence type="ECO:0000256" key="15">
    <source>
        <dbReference type="SAM" id="MobiDB-lite"/>
    </source>
</evidence>
<evidence type="ECO:0000313" key="18">
    <source>
        <dbReference type="EMBL" id="ENN70520.1"/>
    </source>
</evidence>
<dbReference type="HOGENOM" id="CLU_014293_0_1_1"/>
<proteinExistence type="inferred from homology"/>
<feature type="compositionally biased region" description="Basic residues" evidence="15">
    <location>
        <begin position="577"/>
        <end position="593"/>
    </location>
</feature>
<evidence type="ECO:0000313" key="19">
    <source>
        <dbReference type="EMBL" id="ERL93018.1"/>
    </source>
</evidence>
<keyword evidence="9 14" id="KW-0378">Hydrolase</keyword>
<dbReference type="Pfam" id="PF15062">
    <property type="entry name" value="ARL6IP6"/>
    <property type="match status" value="1"/>
</dbReference>
<dbReference type="PANTHER" id="PTHR16036">
    <property type="entry name" value="ANKYRIN REPEAT AND ZINC FINGER DOMAIN-CONTAINING PROTEIN 1"/>
    <property type="match status" value="1"/>
</dbReference>
<evidence type="ECO:0000313" key="20">
    <source>
        <dbReference type="Proteomes" id="UP000030742"/>
    </source>
</evidence>
<keyword evidence="7 14" id="KW-0255">Endonuclease</keyword>
<feature type="region of interest" description="Disordered" evidence="15">
    <location>
        <begin position="571"/>
        <end position="600"/>
    </location>
</feature>
<evidence type="ECO:0000256" key="10">
    <source>
        <dbReference type="ARBA" id="ARBA00022833"/>
    </source>
</evidence>
<evidence type="ECO:0000256" key="8">
    <source>
        <dbReference type="ARBA" id="ARBA00022771"/>
    </source>
</evidence>
<dbReference type="InterPro" id="IPR029383">
    <property type="entry name" value="ARL6IP6"/>
</dbReference>
<feature type="transmembrane region" description="Helical" evidence="16">
    <location>
        <begin position="339"/>
        <end position="361"/>
    </location>
</feature>
<feature type="compositionally biased region" description="Basic and acidic residues" evidence="15">
    <location>
        <begin position="742"/>
        <end position="762"/>
    </location>
</feature>
<comment type="domain">
    <text evidence="14">The VLRF1 domain mediates binding to the 60S ribosomal subunit.</text>
</comment>
<feature type="region of interest" description="Disordered" evidence="15">
    <location>
        <begin position="739"/>
        <end position="762"/>
    </location>
</feature>
<dbReference type="InterPro" id="IPR041540">
    <property type="entry name" value="VATC"/>
</dbReference>
<evidence type="ECO:0000256" key="9">
    <source>
        <dbReference type="ARBA" id="ARBA00022801"/>
    </source>
</evidence>
<evidence type="ECO:0000256" key="2">
    <source>
        <dbReference type="ARBA" id="ARBA00009262"/>
    </source>
</evidence>
<evidence type="ECO:0000256" key="5">
    <source>
        <dbReference type="ARBA" id="ARBA00022723"/>
    </source>
</evidence>
<dbReference type="GO" id="GO:0036503">
    <property type="term" value="P:ERAD pathway"/>
    <property type="evidence" value="ECO:0007669"/>
    <property type="project" value="TreeGrafter"/>
</dbReference>
<evidence type="ECO:0000259" key="17">
    <source>
        <dbReference type="PROSITE" id="PS52044"/>
    </source>
</evidence>
<keyword evidence="16" id="KW-1133">Transmembrane helix</keyword>
<dbReference type="InterPro" id="IPR041175">
    <property type="entry name" value="VLRF1/Vms1"/>
</dbReference>
<dbReference type="OMA" id="GPHIFMC"/>
<keyword evidence="16" id="KW-0812">Transmembrane</keyword>
<keyword evidence="4 14" id="KW-0540">Nuclease</keyword>
<keyword evidence="12" id="KW-0175">Coiled coil</keyword>
<feature type="repeat" description="ANK" evidence="13">
    <location>
        <begin position="652"/>
        <end position="684"/>
    </location>
</feature>
<dbReference type="PANTHER" id="PTHR16036:SF2">
    <property type="entry name" value="TRNA ENDONUCLEASE ANKZF1"/>
    <property type="match status" value="1"/>
</dbReference>
<dbReference type="PROSITE" id="PS50088">
    <property type="entry name" value="ANK_REPEAT"/>
    <property type="match status" value="1"/>
</dbReference>
<dbReference type="GO" id="GO:0008270">
    <property type="term" value="F:zinc ion binding"/>
    <property type="evidence" value="ECO:0007669"/>
    <property type="project" value="UniProtKB-KW"/>
</dbReference>
<evidence type="ECO:0000256" key="1">
    <source>
        <dbReference type="ARBA" id="ARBA00004496"/>
    </source>
</evidence>
<dbReference type="OrthoDB" id="429841at2759"/>
<dbReference type="PROSITE" id="PS52044">
    <property type="entry name" value="VLRF1"/>
    <property type="match status" value="1"/>
</dbReference>
<keyword evidence="5" id="KW-0479">Metal-binding</keyword>
<evidence type="ECO:0000256" key="7">
    <source>
        <dbReference type="ARBA" id="ARBA00022759"/>
    </source>
</evidence>
<feature type="region of interest" description="Disordered" evidence="15">
    <location>
        <begin position="491"/>
        <end position="510"/>
    </location>
</feature>
<dbReference type="SMART" id="SM00248">
    <property type="entry name" value="ANK"/>
    <property type="match status" value="1"/>
</dbReference>
<reference evidence="18 20" key="1">
    <citation type="journal article" date="2013" name="Genome Biol.">
        <title>Draft genome of the mountain pine beetle, Dendroctonus ponderosae Hopkins, a major forest pest.</title>
        <authorList>
            <person name="Keeling C.I."/>
            <person name="Yuen M.M."/>
            <person name="Liao N.Y."/>
            <person name="Docking T.R."/>
            <person name="Chan S.K."/>
            <person name="Taylor G.A."/>
            <person name="Palmquist D.L."/>
            <person name="Jackman S.D."/>
            <person name="Nguyen A."/>
            <person name="Li M."/>
            <person name="Henderson H."/>
            <person name="Janes J.K."/>
            <person name="Zhao Y."/>
            <person name="Pandoh P."/>
            <person name="Moore R."/>
            <person name="Sperling F.A."/>
            <person name="Huber D.P."/>
            <person name="Birol I."/>
            <person name="Jones S.J."/>
            <person name="Bohlmann J."/>
        </authorList>
    </citation>
    <scope>NUCLEOTIDE SEQUENCE</scope>
</reference>
<feature type="transmembrane region" description="Helical" evidence="16">
    <location>
        <begin position="135"/>
        <end position="157"/>
    </location>
</feature>
<keyword evidence="6" id="KW-0677">Repeat</keyword>
<evidence type="ECO:0000256" key="14">
    <source>
        <dbReference type="PROSITE-ProRule" id="PRU01389"/>
    </source>
</evidence>
<dbReference type="Gene3D" id="1.25.40.20">
    <property type="entry name" value="Ankyrin repeat-containing domain"/>
    <property type="match status" value="1"/>
</dbReference>
<evidence type="ECO:0000256" key="12">
    <source>
        <dbReference type="ARBA" id="ARBA00023054"/>
    </source>
</evidence>
<evidence type="ECO:0000256" key="11">
    <source>
        <dbReference type="ARBA" id="ARBA00023043"/>
    </source>
</evidence>
<dbReference type="EMBL" id="KB741291">
    <property type="protein sequence ID" value="ENN70520.1"/>
    <property type="molecule type" value="Genomic_DNA"/>
</dbReference>
<evidence type="ECO:0000256" key="16">
    <source>
        <dbReference type="SAM" id="Phobius"/>
    </source>
</evidence>
<gene>
    <name evidence="19" type="ORF">D910_10320</name>
    <name evidence="18" type="ORF">YQE_12696</name>
</gene>
<evidence type="ECO:0000256" key="4">
    <source>
        <dbReference type="ARBA" id="ARBA00022722"/>
    </source>
</evidence>
<dbReference type="InterPro" id="IPR036770">
    <property type="entry name" value="Ankyrin_rpt-contain_sf"/>
</dbReference>
<name>N6TMS3_DENPD</name>
<accession>N6TMS3</accession>
<dbReference type="EMBL" id="KB632343">
    <property type="protein sequence ID" value="ERL93018.1"/>
    <property type="molecule type" value="Genomic_DNA"/>
</dbReference>
<dbReference type="InterPro" id="IPR002110">
    <property type="entry name" value="Ankyrin_rpt"/>
</dbReference>
<evidence type="ECO:0000256" key="3">
    <source>
        <dbReference type="ARBA" id="ARBA00022490"/>
    </source>
</evidence>